<comment type="similarity">
    <text evidence="3 7">Belongs to the prokaryotic/mitochondrial release factor family.</text>
</comment>
<dbReference type="InterPro" id="IPR050057">
    <property type="entry name" value="Prokaryotic/Mito_RF"/>
</dbReference>
<feature type="region of interest" description="Disordered" evidence="10">
    <location>
        <begin position="286"/>
        <end position="312"/>
    </location>
</feature>
<keyword evidence="4 7" id="KW-0488">Methylation</keyword>
<dbReference type="InterPro" id="IPR004373">
    <property type="entry name" value="RF-1"/>
</dbReference>
<dbReference type="RefSeq" id="WP_069666938.1">
    <property type="nucleotide sequence ID" value="NZ_CP053541.1"/>
</dbReference>
<evidence type="ECO:0000313" key="17">
    <source>
        <dbReference type="Proteomes" id="UP001150001"/>
    </source>
</evidence>
<dbReference type="NCBIfam" id="TIGR00019">
    <property type="entry name" value="prfA"/>
    <property type="match status" value="1"/>
</dbReference>
<gene>
    <name evidence="7 13" type="primary">prfA</name>
    <name evidence="13" type="ORF">AZ468_08110</name>
    <name evidence="14" type="ORF">HOO69_09825</name>
    <name evidence="12" type="ORF">OPW20_14065</name>
</gene>
<feature type="domain" description="Prokaryotic-type class I peptide chain release factors" evidence="11">
    <location>
        <begin position="230"/>
        <end position="246"/>
    </location>
</feature>
<dbReference type="AlphaFoldDB" id="A0A178JHS4"/>
<keyword evidence="17" id="KW-1185">Reference proteome</keyword>
<dbReference type="EMBL" id="LUAX01000001">
    <property type="protein sequence ID" value="OAN01079.1"/>
    <property type="molecule type" value="Genomic_DNA"/>
</dbReference>
<dbReference type="Gene3D" id="6.10.140.1950">
    <property type="match status" value="1"/>
</dbReference>
<evidence type="ECO:0000256" key="10">
    <source>
        <dbReference type="SAM" id="MobiDB-lite"/>
    </source>
</evidence>
<sequence length="362" mass="40340">MKASILTKLETLVERYEEVQHLLGDPDVIGDQDKFRALSKEYSQLEEVTKCFQAYQQAQEDLVAAEEMAKEDDEEMREMAQEEIKEAKETIERLNDELQILLLPKDPNDDRNCFLEIRAGAGGDEAGIFAGDLFRMYSKFAEKKGWRVEVMSSNEAEHGGYKEMIAKVSGDGAYGVLKFESGGHRVQRVPATESQGRVHTSACTVAVMAEIPEAEIPEIKAADLKIDTFRASGAGGQHVNTTDSAIRITHLPTGTVVECQDERSQHKNKAKAMAVLAARIIQAEEAKRAAEESDTRRNLLGSGDRSDRIRTYNYPQGRVSDHRINLTIYRLNEVMEGEVSSLVDPVIQEHQADQLAALAENN</sequence>
<dbReference type="GO" id="GO:0016149">
    <property type="term" value="F:translation release factor activity, codon specific"/>
    <property type="evidence" value="ECO:0007669"/>
    <property type="project" value="UniProtKB-UniRule"/>
</dbReference>
<dbReference type="PANTHER" id="PTHR43804">
    <property type="entry name" value="LD18447P"/>
    <property type="match status" value="1"/>
</dbReference>
<dbReference type="GO" id="GO:0005829">
    <property type="term" value="C:cytosol"/>
    <property type="evidence" value="ECO:0007669"/>
    <property type="project" value="UniProtKB-ARBA"/>
</dbReference>
<dbReference type="Proteomes" id="UP000094761">
    <property type="component" value="Unassembled WGS sequence"/>
</dbReference>
<evidence type="ECO:0000313" key="13">
    <source>
        <dbReference type="EMBL" id="OAN01079.1"/>
    </source>
</evidence>
<dbReference type="OrthoDB" id="9806673at2"/>
<evidence type="ECO:0000313" key="15">
    <source>
        <dbReference type="Proteomes" id="UP000094761"/>
    </source>
</evidence>
<evidence type="ECO:0000256" key="7">
    <source>
        <dbReference type="HAMAP-Rule" id="MF_00093"/>
    </source>
</evidence>
<dbReference type="SMART" id="SM00937">
    <property type="entry name" value="PCRF"/>
    <property type="match status" value="1"/>
</dbReference>
<evidence type="ECO:0000313" key="14">
    <source>
        <dbReference type="EMBL" id="QJY36907.1"/>
    </source>
</evidence>
<proteinExistence type="inferred from homology"/>
<evidence type="ECO:0000256" key="1">
    <source>
        <dbReference type="ARBA" id="ARBA00002986"/>
    </source>
</evidence>
<feature type="modified residue" description="N5-methylglutamine" evidence="7">
    <location>
        <position position="237"/>
    </location>
</feature>
<dbReference type="Gene3D" id="3.30.160.20">
    <property type="match status" value="1"/>
</dbReference>
<reference evidence="13 15" key="1">
    <citation type="submission" date="2016-03" db="EMBL/GenBank/DDBJ databases">
        <title>Draft genome sequence of the Vibrio tubiashii subs. europaeus.</title>
        <authorList>
            <person name="Spinard E."/>
            <person name="Dubert J."/>
            <person name="Nelson D.R."/>
            <person name="Barja J.L."/>
        </authorList>
    </citation>
    <scope>NUCLEOTIDE SEQUENCE [LARGE SCALE GENOMIC DNA]</scope>
    <source>
        <strain evidence="15">PP-638</strain>
        <strain evidence="13">PP2-638</strain>
    </source>
</reference>
<evidence type="ECO:0000256" key="5">
    <source>
        <dbReference type="ARBA" id="ARBA00022490"/>
    </source>
</evidence>
<feature type="coiled-coil region" evidence="9">
    <location>
        <begin position="55"/>
        <end position="101"/>
    </location>
</feature>
<reference evidence="14 16" key="2">
    <citation type="submission" date="2020-05" db="EMBL/GenBank/DDBJ databases">
        <title>First description outside Europe of the emergent pathogen for shellfish aquaculture Vibrio europaeus.</title>
        <authorList>
            <person name="Dubert J."/>
            <person name="Rojas R."/>
        </authorList>
    </citation>
    <scope>NUCLEOTIDE SEQUENCE [LARGE SCALE GENOMIC DNA]</scope>
    <source>
        <strain evidence="14 16">NPI-1</strain>
    </source>
</reference>
<evidence type="ECO:0000256" key="4">
    <source>
        <dbReference type="ARBA" id="ARBA00022481"/>
    </source>
</evidence>
<name>A0A178JHS4_9VIBR</name>
<evidence type="ECO:0000256" key="2">
    <source>
        <dbReference type="ARBA" id="ARBA00004496"/>
    </source>
</evidence>
<dbReference type="SUPFAM" id="SSF75620">
    <property type="entry name" value="Release factor"/>
    <property type="match status" value="1"/>
</dbReference>
<evidence type="ECO:0000256" key="6">
    <source>
        <dbReference type="ARBA" id="ARBA00022917"/>
    </source>
</evidence>
<reference evidence="12" key="3">
    <citation type="submission" date="2022-11" db="EMBL/GenBank/DDBJ databases">
        <title>Role of the vibriolysin VemA secreted by the emergent pathogen Vibrio europaeus in the colonization of Manila clam mucus.</title>
        <authorList>
            <person name="Martinez C."/>
            <person name="Rodriguez S."/>
            <person name="Vences A."/>
            <person name="Barja J.L."/>
            <person name="Toranzo A.E."/>
            <person name="Dubert J."/>
        </authorList>
    </citation>
    <scope>NUCLEOTIDE SEQUENCE</scope>
    <source>
        <strain evidence="12">3454</strain>
    </source>
</reference>
<accession>A0A178JHS4</accession>
<comment type="subcellular location">
    <subcellularLocation>
        <location evidence="2 7">Cytoplasm</location>
    </subcellularLocation>
</comment>
<dbReference type="InterPro" id="IPR005139">
    <property type="entry name" value="PCRF"/>
</dbReference>
<dbReference type="Proteomes" id="UP001150001">
    <property type="component" value="Unassembled WGS sequence"/>
</dbReference>
<keyword evidence="5 7" id="KW-0963">Cytoplasm</keyword>
<dbReference type="EMBL" id="JAPFIT010000018">
    <property type="protein sequence ID" value="MDC5741194.1"/>
    <property type="molecule type" value="Genomic_DNA"/>
</dbReference>
<comment type="function">
    <text evidence="1 7">Peptide chain release factor 1 directs the termination of translation in response to the peptide chain termination codons UAG and UAA.</text>
</comment>
<evidence type="ECO:0000256" key="8">
    <source>
        <dbReference type="NCBIfam" id="TIGR00019"/>
    </source>
</evidence>
<dbReference type="InterPro" id="IPR045853">
    <property type="entry name" value="Pep_chain_release_fac_I_sf"/>
</dbReference>
<dbReference type="FunFam" id="3.30.160.20:FF:000004">
    <property type="entry name" value="Peptide chain release factor 1"/>
    <property type="match status" value="1"/>
</dbReference>
<evidence type="ECO:0000313" key="16">
    <source>
        <dbReference type="Proteomes" id="UP000501443"/>
    </source>
</evidence>
<evidence type="ECO:0000259" key="11">
    <source>
        <dbReference type="PROSITE" id="PS00745"/>
    </source>
</evidence>
<dbReference type="InterPro" id="IPR000352">
    <property type="entry name" value="Pep_chain_release_fac_I"/>
</dbReference>
<dbReference type="Pfam" id="PF00472">
    <property type="entry name" value="RF-1"/>
    <property type="match status" value="1"/>
</dbReference>
<dbReference type="EMBL" id="CP053541">
    <property type="protein sequence ID" value="QJY36907.1"/>
    <property type="molecule type" value="Genomic_DNA"/>
</dbReference>
<evidence type="ECO:0000313" key="12">
    <source>
        <dbReference type="EMBL" id="MDC5741194.1"/>
    </source>
</evidence>
<dbReference type="PROSITE" id="PS00745">
    <property type="entry name" value="RF_PROK_I"/>
    <property type="match status" value="1"/>
</dbReference>
<organism evidence="13 15">
    <name type="scientific">Vibrio europaeus</name>
    <dbReference type="NCBI Taxonomy" id="300876"/>
    <lineage>
        <taxon>Bacteria</taxon>
        <taxon>Pseudomonadati</taxon>
        <taxon>Pseudomonadota</taxon>
        <taxon>Gammaproteobacteria</taxon>
        <taxon>Vibrionales</taxon>
        <taxon>Vibrionaceae</taxon>
        <taxon>Vibrio</taxon>
        <taxon>Vibrio oreintalis group</taxon>
    </lineage>
</organism>
<keyword evidence="9" id="KW-0175">Coiled coil</keyword>
<evidence type="ECO:0000256" key="3">
    <source>
        <dbReference type="ARBA" id="ARBA00010835"/>
    </source>
</evidence>
<protein>
    <recommendedName>
        <fullName evidence="7 8">Peptide chain release factor 1</fullName>
        <shortName evidence="7">RF-1</shortName>
    </recommendedName>
</protein>
<dbReference type="GeneID" id="78075651"/>
<dbReference type="Gene3D" id="3.30.70.1660">
    <property type="match status" value="1"/>
</dbReference>
<comment type="PTM">
    <text evidence="7">Methylated by PrmC. Methylation increases the termination efficiency of RF1.</text>
</comment>
<keyword evidence="6 7" id="KW-0648">Protein biosynthesis</keyword>
<dbReference type="NCBIfam" id="NF001859">
    <property type="entry name" value="PRK00591.1"/>
    <property type="match status" value="1"/>
</dbReference>
<dbReference type="PANTHER" id="PTHR43804:SF7">
    <property type="entry name" value="LD18447P"/>
    <property type="match status" value="1"/>
</dbReference>
<dbReference type="FunFam" id="3.30.70.1660:FF:000002">
    <property type="entry name" value="Peptide chain release factor 1"/>
    <property type="match status" value="1"/>
</dbReference>
<feature type="compositionally biased region" description="Basic and acidic residues" evidence="10">
    <location>
        <begin position="286"/>
        <end position="297"/>
    </location>
</feature>
<evidence type="ECO:0000256" key="9">
    <source>
        <dbReference type="SAM" id="Coils"/>
    </source>
</evidence>
<dbReference type="Pfam" id="PF03462">
    <property type="entry name" value="PCRF"/>
    <property type="match status" value="1"/>
</dbReference>
<dbReference type="FunFam" id="3.30.70.1660:FF:000004">
    <property type="entry name" value="Peptide chain release factor 1"/>
    <property type="match status" value="1"/>
</dbReference>
<dbReference type="HAMAP" id="MF_00093">
    <property type="entry name" value="Rel_fac_1"/>
    <property type="match status" value="1"/>
</dbReference>
<dbReference type="Proteomes" id="UP000501443">
    <property type="component" value="Chromosome 1"/>
</dbReference>